<organism evidence="1">
    <name type="scientific">Arundo donax</name>
    <name type="common">Giant reed</name>
    <name type="synonym">Donax arundinaceus</name>
    <dbReference type="NCBI Taxonomy" id="35708"/>
    <lineage>
        <taxon>Eukaryota</taxon>
        <taxon>Viridiplantae</taxon>
        <taxon>Streptophyta</taxon>
        <taxon>Embryophyta</taxon>
        <taxon>Tracheophyta</taxon>
        <taxon>Spermatophyta</taxon>
        <taxon>Magnoliopsida</taxon>
        <taxon>Liliopsida</taxon>
        <taxon>Poales</taxon>
        <taxon>Poaceae</taxon>
        <taxon>PACMAD clade</taxon>
        <taxon>Arundinoideae</taxon>
        <taxon>Arundineae</taxon>
        <taxon>Arundo</taxon>
    </lineage>
</organism>
<dbReference type="EMBL" id="GBRH01216132">
    <property type="protein sequence ID" value="JAD81763.1"/>
    <property type="molecule type" value="Transcribed_RNA"/>
</dbReference>
<reference evidence="1" key="1">
    <citation type="submission" date="2014-09" db="EMBL/GenBank/DDBJ databases">
        <authorList>
            <person name="Magalhaes I.L.F."/>
            <person name="Oliveira U."/>
            <person name="Santos F.R."/>
            <person name="Vidigal T.H.D.A."/>
            <person name="Brescovit A.D."/>
            <person name="Santos A.J."/>
        </authorList>
    </citation>
    <scope>NUCLEOTIDE SEQUENCE</scope>
    <source>
        <tissue evidence="1">Shoot tissue taken approximately 20 cm above the soil surface</tissue>
    </source>
</reference>
<sequence>MRFHPLPTADLHQTQRFIFTSYYNTATIFSHECSIVPFSFSCSTCPC</sequence>
<name>A0A0A9D4Z2_ARUDO</name>
<evidence type="ECO:0000313" key="1">
    <source>
        <dbReference type="EMBL" id="JAD81763.1"/>
    </source>
</evidence>
<protein>
    <submittedName>
        <fullName evidence="1">Uncharacterized protein</fullName>
    </submittedName>
</protein>
<proteinExistence type="predicted"/>
<dbReference type="AlphaFoldDB" id="A0A0A9D4Z2"/>
<reference evidence="1" key="2">
    <citation type="journal article" date="2015" name="Data Brief">
        <title>Shoot transcriptome of the giant reed, Arundo donax.</title>
        <authorList>
            <person name="Barrero R.A."/>
            <person name="Guerrero F.D."/>
            <person name="Moolhuijzen P."/>
            <person name="Goolsby J.A."/>
            <person name="Tidwell J."/>
            <person name="Bellgard S.E."/>
            <person name="Bellgard M.I."/>
        </authorList>
    </citation>
    <scope>NUCLEOTIDE SEQUENCE</scope>
    <source>
        <tissue evidence="1">Shoot tissue taken approximately 20 cm above the soil surface</tissue>
    </source>
</reference>
<accession>A0A0A9D4Z2</accession>